<reference evidence="8" key="1">
    <citation type="journal article" date="2019" name="Int. J. Syst. Evol. Microbiol.">
        <title>The Global Catalogue of Microorganisms (GCM) 10K type strain sequencing project: providing services to taxonomists for standard genome sequencing and annotation.</title>
        <authorList>
            <consortium name="The Broad Institute Genomics Platform"/>
            <consortium name="The Broad Institute Genome Sequencing Center for Infectious Disease"/>
            <person name="Wu L."/>
            <person name="Ma J."/>
        </authorList>
    </citation>
    <scope>NUCLEOTIDE SEQUENCE [LARGE SCALE GENOMIC DNA]</scope>
    <source>
        <strain evidence="8">CCUG 59778</strain>
    </source>
</reference>
<proteinExistence type="inferred from homology"/>
<evidence type="ECO:0000313" key="8">
    <source>
        <dbReference type="Proteomes" id="UP001596157"/>
    </source>
</evidence>
<evidence type="ECO:0000256" key="2">
    <source>
        <dbReference type="ARBA" id="ARBA00022670"/>
    </source>
</evidence>
<dbReference type="InterPro" id="IPR001316">
    <property type="entry name" value="Pept_S1A_streptogrisin"/>
</dbReference>
<dbReference type="CDD" id="cd21112">
    <property type="entry name" value="alphaLP-like"/>
    <property type="match status" value="1"/>
</dbReference>
<evidence type="ECO:0000256" key="6">
    <source>
        <dbReference type="SAM" id="SignalP"/>
    </source>
</evidence>
<dbReference type="Proteomes" id="UP001596157">
    <property type="component" value="Unassembled WGS sequence"/>
</dbReference>
<keyword evidence="5" id="KW-1015">Disulfide bond</keyword>
<comment type="caution">
    <text evidence="7">The sequence shown here is derived from an EMBL/GenBank/DDBJ whole genome shotgun (WGS) entry which is preliminary data.</text>
</comment>
<evidence type="ECO:0000313" key="7">
    <source>
        <dbReference type="EMBL" id="MFC5289157.1"/>
    </source>
</evidence>
<evidence type="ECO:0000256" key="1">
    <source>
        <dbReference type="ARBA" id="ARBA00007664"/>
    </source>
</evidence>
<dbReference type="EMBL" id="JBHSKF010000010">
    <property type="protein sequence ID" value="MFC5289157.1"/>
    <property type="molecule type" value="Genomic_DNA"/>
</dbReference>
<comment type="similarity">
    <text evidence="1">Belongs to the peptidase S1 family.</text>
</comment>
<keyword evidence="4" id="KW-0720">Serine protease</keyword>
<keyword evidence="2" id="KW-0645">Protease</keyword>
<dbReference type="InterPro" id="IPR043504">
    <property type="entry name" value="Peptidase_S1_PA_chymotrypsin"/>
</dbReference>
<evidence type="ECO:0000256" key="3">
    <source>
        <dbReference type="ARBA" id="ARBA00022801"/>
    </source>
</evidence>
<organism evidence="7 8">
    <name type="scientific">Actinokineospora guangxiensis</name>
    <dbReference type="NCBI Taxonomy" id="1490288"/>
    <lineage>
        <taxon>Bacteria</taxon>
        <taxon>Bacillati</taxon>
        <taxon>Actinomycetota</taxon>
        <taxon>Actinomycetes</taxon>
        <taxon>Pseudonocardiales</taxon>
        <taxon>Pseudonocardiaceae</taxon>
        <taxon>Actinokineospora</taxon>
    </lineage>
</organism>
<name>A0ABW0EP17_9PSEU</name>
<gene>
    <name evidence="7" type="ORF">ACFPM7_19070</name>
</gene>
<dbReference type="RefSeq" id="WP_378249006.1">
    <property type="nucleotide sequence ID" value="NZ_JBHSKF010000010.1"/>
</dbReference>
<dbReference type="InterPro" id="IPR009003">
    <property type="entry name" value="Peptidase_S1_PA"/>
</dbReference>
<keyword evidence="3" id="KW-0378">Hydrolase</keyword>
<keyword evidence="8" id="KW-1185">Reference proteome</keyword>
<evidence type="ECO:0000256" key="5">
    <source>
        <dbReference type="ARBA" id="ARBA00023157"/>
    </source>
</evidence>
<accession>A0ABW0EP17</accession>
<feature type="chain" id="PRO_5045575514" evidence="6">
    <location>
        <begin position="18"/>
        <end position="182"/>
    </location>
</feature>
<feature type="signal peptide" evidence="6">
    <location>
        <begin position="1"/>
        <end position="17"/>
    </location>
</feature>
<dbReference type="Gene3D" id="2.40.10.10">
    <property type="entry name" value="Trypsin-like serine proteases"/>
    <property type="match status" value="2"/>
</dbReference>
<dbReference type="SUPFAM" id="SSF50494">
    <property type="entry name" value="Trypsin-like serine proteases"/>
    <property type="match status" value="1"/>
</dbReference>
<evidence type="ECO:0000256" key="4">
    <source>
        <dbReference type="ARBA" id="ARBA00022825"/>
    </source>
</evidence>
<dbReference type="PRINTS" id="PR00861">
    <property type="entry name" value="ALYTICPTASE"/>
</dbReference>
<keyword evidence="6" id="KW-0732">Signal</keyword>
<sequence>MISALLTAALLATPIMGGDTVTINGNPCVVGFNATTASGAHRVLVLGACVGSTQTIAAATPPAGTSSTPYVRVPGSTPITVRGASSAPIGAQVCIAGPTSGYRCGTVQAKNVTVNFPGGTITGLTRTSICPSPREAGTPVMWRDQAQGVVVGGSGSCTSGGTTFFAPVVPALAAWGVTLHTG</sequence>
<protein>
    <submittedName>
        <fullName evidence="7">S1 family peptidase</fullName>
    </submittedName>
</protein>